<protein>
    <recommendedName>
        <fullName evidence="6">Immunoglobulin V-set domain-containing protein</fullName>
    </recommendedName>
</protein>
<evidence type="ECO:0000256" key="2">
    <source>
        <dbReference type="ARBA" id="ARBA00022692"/>
    </source>
</evidence>
<feature type="region of interest" description="Disordered" evidence="4">
    <location>
        <begin position="204"/>
        <end position="233"/>
    </location>
</feature>
<dbReference type="PANTHER" id="PTHR11860">
    <property type="entry name" value="POLYMERIC-IMMUNOGLOBULIN RECEPTOR"/>
    <property type="match status" value="1"/>
</dbReference>
<dbReference type="GO" id="GO:0004888">
    <property type="term" value="F:transmembrane signaling receptor activity"/>
    <property type="evidence" value="ECO:0007669"/>
    <property type="project" value="TreeGrafter"/>
</dbReference>
<keyword evidence="2 5" id="KW-0812">Transmembrane</keyword>
<dbReference type="InterPro" id="IPR050671">
    <property type="entry name" value="CD300_family_receptors"/>
</dbReference>
<evidence type="ECO:0000256" key="4">
    <source>
        <dbReference type="SAM" id="MobiDB-lite"/>
    </source>
</evidence>
<evidence type="ECO:0000256" key="5">
    <source>
        <dbReference type="SAM" id="Phobius"/>
    </source>
</evidence>
<dbReference type="GO" id="GO:0005886">
    <property type="term" value="C:plasma membrane"/>
    <property type="evidence" value="ECO:0007669"/>
    <property type="project" value="TreeGrafter"/>
</dbReference>
<keyword evidence="5" id="KW-1133">Transmembrane helix</keyword>
<feature type="compositionally biased region" description="Low complexity" evidence="4">
    <location>
        <begin position="218"/>
        <end position="233"/>
    </location>
</feature>
<gene>
    <name evidence="7" type="ORF">HPG69_005360</name>
</gene>
<dbReference type="SUPFAM" id="SSF48726">
    <property type="entry name" value="Immunoglobulin"/>
    <property type="match status" value="1"/>
</dbReference>
<dbReference type="InterPro" id="IPR036179">
    <property type="entry name" value="Ig-like_dom_sf"/>
</dbReference>
<name>A0A7J7EL90_DICBM</name>
<accession>A0A7J7EL90</accession>
<dbReference type="InterPro" id="IPR013106">
    <property type="entry name" value="Ig_V-set"/>
</dbReference>
<sequence length="427" mass="47357">MLGGSVTIECPLPVMHVRLYLCREMAGSGVCATVVSNSNFVKEEYKHRVTLTPYPDRNLFLVEVTELARSDSGVYACGAGKNTDRGKTQQITLNVHSEYKLLWEEEPMPESPPWLQRLLNMQIPPWFQMPAHASSFEFISKGQFTPARVGEVGEMLRHCENGGGGIRSVHRVVARAEMSLRCVFPCLWRGCLPEICLLLTTPAQRTEAPPAHHPSPTTPITHRPRVSRASSVAAAKPTTLLLSTTASKTSVQEGLLRPQTASYNHHNRLHRQRGFNHGPVSGTEEQGFHILIPTILGLILLALLGLVVKRVIQRRRGESGSGLEALSRGVRRLAVRMRALEASHWPRVSQRPRSQNNIYSVCPRRAWGADAAAPWPYAPSLKTSCEYVSFYHQPAATMEDTGSDDYVNIPCLTHLSSCPPGPKPWCQ</sequence>
<evidence type="ECO:0000313" key="8">
    <source>
        <dbReference type="Proteomes" id="UP000551758"/>
    </source>
</evidence>
<dbReference type="InterPro" id="IPR013783">
    <property type="entry name" value="Ig-like_fold"/>
</dbReference>
<proteinExistence type="predicted"/>
<dbReference type="AlphaFoldDB" id="A0A7J7EL90"/>
<dbReference type="Gene3D" id="2.60.40.10">
    <property type="entry name" value="Immunoglobulins"/>
    <property type="match status" value="1"/>
</dbReference>
<keyword evidence="8" id="KW-1185">Reference proteome</keyword>
<dbReference type="Pfam" id="PF07686">
    <property type="entry name" value="V-set"/>
    <property type="match status" value="1"/>
</dbReference>
<comment type="caution">
    <text evidence="7">The sequence shown here is derived from an EMBL/GenBank/DDBJ whole genome shotgun (WGS) entry which is preliminary data.</text>
</comment>
<evidence type="ECO:0000256" key="3">
    <source>
        <dbReference type="ARBA" id="ARBA00023136"/>
    </source>
</evidence>
<dbReference type="CDD" id="cd05716">
    <property type="entry name" value="IgV_pIgR_like"/>
    <property type="match status" value="1"/>
</dbReference>
<comment type="subcellular location">
    <subcellularLocation>
        <location evidence="1">Membrane</location>
    </subcellularLocation>
</comment>
<evidence type="ECO:0000259" key="6">
    <source>
        <dbReference type="Pfam" id="PF07686"/>
    </source>
</evidence>
<feature type="transmembrane region" description="Helical" evidence="5">
    <location>
        <begin position="288"/>
        <end position="308"/>
    </location>
</feature>
<keyword evidence="3 5" id="KW-0472">Membrane</keyword>
<dbReference type="EMBL" id="JACDTQ010002688">
    <property type="protein sequence ID" value="KAF5916565.1"/>
    <property type="molecule type" value="Genomic_DNA"/>
</dbReference>
<organism evidence="7 8">
    <name type="scientific">Diceros bicornis minor</name>
    <name type="common">South-central black rhinoceros</name>
    <dbReference type="NCBI Taxonomy" id="77932"/>
    <lineage>
        <taxon>Eukaryota</taxon>
        <taxon>Metazoa</taxon>
        <taxon>Chordata</taxon>
        <taxon>Craniata</taxon>
        <taxon>Vertebrata</taxon>
        <taxon>Euteleostomi</taxon>
        <taxon>Mammalia</taxon>
        <taxon>Eutheria</taxon>
        <taxon>Laurasiatheria</taxon>
        <taxon>Perissodactyla</taxon>
        <taxon>Rhinocerotidae</taxon>
        <taxon>Diceros</taxon>
    </lineage>
</organism>
<feature type="domain" description="Immunoglobulin V-set" evidence="6">
    <location>
        <begin position="2"/>
        <end position="96"/>
    </location>
</feature>
<evidence type="ECO:0000256" key="1">
    <source>
        <dbReference type="ARBA" id="ARBA00004370"/>
    </source>
</evidence>
<evidence type="ECO:0000313" key="7">
    <source>
        <dbReference type="EMBL" id="KAF5916565.1"/>
    </source>
</evidence>
<dbReference type="Proteomes" id="UP000551758">
    <property type="component" value="Unassembled WGS sequence"/>
</dbReference>
<dbReference type="PANTHER" id="PTHR11860:SF59">
    <property type="entry name" value="FAS APOPTOTIC INHIBITORY MOLECULE 3"/>
    <property type="match status" value="1"/>
</dbReference>
<reference evidence="7 8" key="1">
    <citation type="journal article" date="2020" name="Mol. Biol. Evol.">
        <title>Interspecific Gene Flow and the Evolution of Specialization in Black and White Rhinoceros.</title>
        <authorList>
            <person name="Moodley Y."/>
            <person name="Westbury M.V."/>
            <person name="Russo I.M."/>
            <person name="Gopalakrishnan S."/>
            <person name="Rakotoarivelo A."/>
            <person name="Olsen R.A."/>
            <person name="Prost S."/>
            <person name="Tunstall T."/>
            <person name="Ryder O.A."/>
            <person name="Dalen L."/>
            <person name="Bruford M.W."/>
        </authorList>
    </citation>
    <scope>NUCLEOTIDE SEQUENCE [LARGE SCALE GENOMIC DNA]</scope>
    <source>
        <strain evidence="7">SBR-YM</strain>
        <tissue evidence="7">Skin</tissue>
    </source>
</reference>